<name>A0ABS2WUL7_9BACT</name>
<evidence type="ECO:0000313" key="2">
    <source>
        <dbReference type="Proteomes" id="UP000703590"/>
    </source>
</evidence>
<dbReference type="PANTHER" id="PTHR43235">
    <property type="entry name" value="GLUTAMINE AMIDOTRANSFERASE PB2B2.05-RELATED"/>
    <property type="match status" value="1"/>
</dbReference>
<organism evidence="1 2">
    <name type="scientific">Sulfurospirillum tamanense</name>
    <dbReference type="NCBI Taxonomy" id="2813362"/>
    <lineage>
        <taxon>Bacteria</taxon>
        <taxon>Pseudomonadati</taxon>
        <taxon>Campylobacterota</taxon>
        <taxon>Epsilonproteobacteria</taxon>
        <taxon>Campylobacterales</taxon>
        <taxon>Sulfurospirillaceae</taxon>
        <taxon>Sulfurospirillum</taxon>
    </lineage>
</organism>
<sequence length="258" mass="29115">MGGKPCIGVTAPAKGGFGSWLFTRLVLAMYGAKAVKITTKQPVDVQAYQGFVIAGGADIDPRLYGKELKEEWDTMARFSLKAWLLLPLVLVVRVFSSDTNSRNVDKDRDALELEIIAHAFKHRVPLLGICRGMQLMNIYRKGTLHQEIKDFYVESPHLTTLLPRKTIYIDANSALYGILGHERYRVNSLHHQSIDRLGEGLRKVAWEANGIVQAIEAPEHPLFIGLQWHPEYLLQFAPQRAFFFRLVALAKHVTPRAT</sequence>
<dbReference type="PANTHER" id="PTHR43235:SF1">
    <property type="entry name" value="GLUTAMINE AMIDOTRANSFERASE PB2B2.05-RELATED"/>
    <property type="match status" value="1"/>
</dbReference>
<proteinExistence type="predicted"/>
<keyword evidence="1" id="KW-0378">Hydrolase</keyword>
<evidence type="ECO:0000313" key="1">
    <source>
        <dbReference type="EMBL" id="MBN2965205.1"/>
    </source>
</evidence>
<dbReference type="InterPro" id="IPR029062">
    <property type="entry name" value="Class_I_gatase-like"/>
</dbReference>
<keyword evidence="2" id="KW-1185">Reference proteome</keyword>
<reference evidence="1" key="2">
    <citation type="submission" date="2021-02" db="EMBL/GenBank/DDBJ databases">
        <authorList>
            <person name="Merkel A.Y."/>
        </authorList>
    </citation>
    <scope>NUCLEOTIDE SEQUENCE</scope>
    <source>
        <strain evidence="1">T05b</strain>
    </source>
</reference>
<dbReference type="Proteomes" id="UP000703590">
    <property type="component" value="Unassembled WGS sequence"/>
</dbReference>
<accession>A0ABS2WUL7</accession>
<gene>
    <name evidence="1" type="ORF">JWV37_10465</name>
</gene>
<dbReference type="CDD" id="cd01745">
    <property type="entry name" value="GATase1_2"/>
    <property type="match status" value="1"/>
</dbReference>
<dbReference type="InterPro" id="IPR044668">
    <property type="entry name" value="PuuD-like"/>
</dbReference>
<dbReference type="GO" id="GO:0016787">
    <property type="term" value="F:hydrolase activity"/>
    <property type="evidence" value="ECO:0007669"/>
    <property type="project" value="UniProtKB-KW"/>
</dbReference>
<dbReference type="EMBL" id="JAFHKK010000027">
    <property type="protein sequence ID" value="MBN2965205.1"/>
    <property type="molecule type" value="Genomic_DNA"/>
</dbReference>
<comment type="caution">
    <text evidence="1">The sequence shown here is derived from an EMBL/GenBank/DDBJ whole genome shotgun (WGS) entry which is preliminary data.</text>
</comment>
<dbReference type="SUPFAM" id="SSF52317">
    <property type="entry name" value="Class I glutamine amidotransferase-like"/>
    <property type="match status" value="1"/>
</dbReference>
<dbReference type="InterPro" id="IPR011697">
    <property type="entry name" value="Peptidase_C26"/>
</dbReference>
<dbReference type="RefSeq" id="WP_205459750.1">
    <property type="nucleotide sequence ID" value="NZ_JAFHKK010000027.1"/>
</dbReference>
<dbReference type="PROSITE" id="PS51273">
    <property type="entry name" value="GATASE_TYPE_1"/>
    <property type="match status" value="1"/>
</dbReference>
<dbReference type="Gene3D" id="3.40.50.880">
    <property type="match status" value="1"/>
</dbReference>
<reference evidence="1" key="1">
    <citation type="submission" date="2021-02" db="EMBL/GenBank/DDBJ databases">
        <title>Sulfurospirillum tamanensis sp. nov.</title>
        <authorList>
            <person name="Frolova A."/>
            <person name="Merkel A."/>
            <person name="Slobodkin A."/>
        </authorList>
    </citation>
    <scope>NUCLEOTIDE SEQUENCE</scope>
    <source>
        <strain evidence="1">T05b</strain>
    </source>
</reference>
<protein>
    <submittedName>
        <fullName evidence="1">Gamma-glutamyl-gamma-aminobutyrate hydrolase family protein</fullName>
    </submittedName>
</protein>
<dbReference type="Pfam" id="PF07722">
    <property type="entry name" value="Peptidase_C26"/>
    <property type="match status" value="1"/>
</dbReference>